<evidence type="ECO:0000313" key="1">
    <source>
        <dbReference type="EMBL" id="KLJ09751.1"/>
    </source>
</evidence>
<dbReference type="Proteomes" id="UP000053573">
    <property type="component" value="Unassembled WGS sequence"/>
</dbReference>
<name>A0A0H1BKP9_9EURO</name>
<comment type="caution">
    <text evidence="1">The sequence shown here is derived from an EMBL/GenBank/DDBJ whole genome shotgun (WGS) entry which is preliminary data.</text>
</comment>
<protein>
    <submittedName>
        <fullName evidence="1">Uncharacterized protein</fullName>
    </submittedName>
</protein>
<dbReference type="EMBL" id="LDEV01002268">
    <property type="protein sequence ID" value="KLJ09751.1"/>
    <property type="molecule type" value="Genomic_DNA"/>
</dbReference>
<dbReference type="AlphaFoldDB" id="A0A0H1BKP9"/>
<gene>
    <name evidence="1" type="ORF">EMPG_14826</name>
</gene>
<accession>A0A0H1BKP9</accession>
<reference evidence="2" key="1">
    <citation type="journal article" date="2015" name="PLoS Genet.">
        <title>The dynamic genome and transcriptome of the human fungal pathogen Blastomyces and close relative Emmonsia.</title>
        <authorList>
            <person name="Munoz J.F."/>
            <person name="Gauthier G.M."/>
            <person name="Desjardins C.A."/>
            <person name="Gallo J.E."/>
            <person name="Holder J."/>
            <person name="Sullivan T.D."/>
            <person name="Marty A.J."/>
            <person name="Carmen J.C."/>
            <person name="Chen Z."/>
            <person name="Ding L."/>
            <person name="Gujja S."/>
            <person name="Magrini V."/>
            <person name="Misas E."/>
            <person name="Mitreva M."/>
            <person name="Priest M."/>
            <person name="Saif S."/>
            <person name="Whiston E.A."/>
            <person name="Young S."/>
            <person name="Zeng Q."/>
            <person name="Goldman W.E."/>
            <person name="Mardis E.R."/>
            <person name="Taylor J.W."/>
            <person name="McEwen J.G."/>
            <person name="Clay O.K."/>
            <person name="Klein B.S."/>
            <person name="Cuomo C.A."/>
        </authorList>
    </citation>
    <scope>NUCLEOTIDE SEQUENCE [LARGE SCALE GENOMIC DNA]</scope>
    <source>
        <strain evidence="2">UAMH 139</strain>
    </source>
</reference>
<sequence>MIKLSSRGTGLPSARWLNVVLFLRMWIEPRHRNSGWRQRTQQSLSGRISLILHLGNSGASTATVRGGIPPASLTIIHISPLDLLISTKRRSMIAICNLQNSYNNT</sequence>
<organism evidence="1 2">
    <name type="scientific">Blastomyces silverae</name>
    <dbReference type="NCBI Taxonomy" id="2060906"/>
    <lineage>
        <taxon>Eukaryota</taxon>
        <taxon>Fungi</taxon>
        <taxon>Dikarya</taxon>
        <taxon>Ascomycota</taxon>
        <taxon>Pezizomycotina</taxon>
        <taxon>Eurotiomycetes</taxon>
        <taxon>Eurotiomycetidae</taxon>
        <taxon>Onygenales</taxon>
        <taxon>Ajellomycetaceae</taxon>
        <taxon>Blastomyces</taxon>
    </lineage>
</organism>
<keyword evidence="2" id="KW-1185">Reference proteome</keyword>
<proteinExistence type="predicted"/>
<evidence type="ECO:0000313" key="2">
    <source>
        <dbReference type="Proteomes" id="UP000053573"/>
    </source>
</evidence>